<keyword evidence="8" id="KW-1185">Reference proteome</keyword>
<dbReference type="InterPro" id="IPR004864">
    <property type="entry name" value="LEA_2"/>
</dbReference>
<dbReference type="Proteomes" id="UP000087171">
    <property type="component" value="Chromosome Ca5"/>
</dbReference>
<name>A0A1S2Y7K3_CICAR</name>
<feature type="domain" description="Late embryogenesis abundant protein LEA-2 subgroup" evidence="7">
    <location>
        <begin position="125"/>
        <end position="229"/>
    </location>
</feature>
<dbReference type="STRING" id="3827.A0A1S2Y7K3"/>
<organism evidence="8 9">
    <name type="scientific">Cicer arietinum</name>
    <name type="common">Chickpea</name>
    <name type="synonym">Garbanzo</name>
    <dbReference type="NCBI Taxonomy" id="3827"/>
    <lineage>
        <taxon>Eukaryota</taxon>
        <taxon>Viridiplantae</taxon>
        <taxon>Streptophyta</taxon>
        <taxon>Embryophyta</taxon>
        <taxon>Tracheophyta</taxon>
        <taxon>Spermatophyta</taxon>
        <taxon>Magnoliopsida</taxon>
        <taxon>eudicotyledons</taxon>
        <taxon>Gunneridae</taxon>
        <taxon>Pentapetalae</taxon>
        <taxon>rosids</taxon>
        <taxon>fabids</taxon>
        <taxon>Fabales</taxon>
        <taxon>Fabaceae</taxon>
        <taxon>Papilionoideae</taxon>
        <taxon>50 kb inversion clade</taxon>
        <taxon>NPAAA clade</taxon>
        <taxon>Hologalegina</taxon>
        <taxon>IRL clade</taxon>
        <taxon>Cicereae</taxon>
        <taxon>Cicer</taxon>
    </lineage>
</organism>
<proteinExistence type="predicted"/>
<dbReference type="AlphaFoldDB" id="A0A1S2Y7K3"/>
<accession>A0A1S2Y7K3</accession>
<dbReference type="RefSeq" id="XP_004500615.1">
    <property type="nucleotide sequence ID" value="XM_004500558.3"/>
</dbReference>
<reference evidence="9" key="2">
    <citation type="submission" date="2025-08" db="UniProtKB">
        <authorList>
            <consortium name="RefSeq"/>
        </authorList>
    </citation>
    <scope>IDENTIFICATION</scope>
    <source>
        <tissue evidence="9">Etiolated seedlings</tissue>
    </source>
</reference>
<dbReference type="InterPro" id="IPR044839">
    <property type="entry name" value="NDR1-like"/>
</dbReference>
<dbReference type="PANTHER" id="PTHR31234">
    <property type="entry name" value="LATE EMBRYOGENESIS ABUNDANT (LEA) HYDROXYPROLINE-RICH GLYCOPROTEIN FAMILY"/>
    <property type="match status" value="1"/>
</dbReference>
<dbReference type="PANTHER" id="PTHR31234:SF68">
    <property type="entry name" value="EXPRESSED PROTEIN"/>
    <property type="match status" value="1"/>
</dbReference>
<dbReference type="Gene3D" id="2.60.40.1820">
    <property type="match status" value="1"/>
</dbReference>
<evidence type="ECO:0000313" key="9">
    <source>
        <dbReference type="RefSeq" id="XP_004500615.1"/>
    </source>
</evidence>
<evidence type="ECO:0000313" key="8">
    <source>
        <dbReference type="Proteomes" id="UP000087171"/>
    </source>
</evidence>
<dbReference type="GeneID" id="101514274"/>
<dbReference type="OrthoDB" id="996955at2759"/>
<evidence type="ECO:0000256" key="3">
    <source>
        <dbReference type="ARBA" id="ARBA00022989"/>
    </source>
</evidence>
<keyword evidence="3 6" id="KW-1133">Transmembrane helix</keyword>
<feature type="transmembrane region" description="Helical" evidence="6">
    <location>
        <begin position="72"/>
        <end position="100"/>
    </location>
</feature>
<evidence type="ECO:0000256" key="5">
    <source>
        <dbReference type="SAM" id="MobiDB-lite"/>
    </source>
</evidence>
<dbReference type="GO" id="GO:0005886">
    <property type="term" value="C:plasma membrane"/>
    <property type="evidence" value="ECO:0007669"/>
    <property type="project" value="TreeGrafter"/>
</dbReference>
<dbReference type="PaxDb" id="3827-XP_004500615.1"/>
<dbReference type="eggNOG" id="ENOG502S13Z">
    <property type="taxonomic scope" value="Eukaryota"/>
</dbReference>
<evidence type="ECO:0000256" key="1">
    <source>
        <dbReference type="ARBA" id="ARBA00004167"/>
    </source>
</evidence>
<sequence>MEERASLPPPPPPQGYSDNDDNSKPKLPDIGPGTYVVQVPKDQIYRVPPPENARIAELHRSSPAKETNRSHCWCFVFIIIFLVVVIIIGGLLGGLFSIVLTPKDPRFSIQHFLLHSKPHPQYKITLEVHNPNSNVGILYKEGGDVSLSLKRQKIASSAYPTFSQDRHNSTEFEITLKSSTSKLPKEVEESMTNDKKRVHVTFSLSIHVQAKMKLGLLHSGSMKYDVSCQVKVDTLAQSTHVVSQQCQTKRH</sequence>
<protein>
    <submittedName>
        <fullName evidence="9">NDR1/HIN1-like protein 13</fullName>
    </submittedName>
</protein>
<dbReference type="Pfam" id="PF03168">
    <property type="entry name" value="LEA_2"/>
    <property type="match status" value="1"/>
</dbReference>
<dbReference type="GO" id="GO:0098542">
    <property type="term" value="P:defense response to other organism"/>
    <property type="evidence" value="ECO:0007669"/>
    <property type="project" value="InterPro"/>
</dbReference>
<evidence type="ECO:0000256" key="2">
    <source>
        <dbReference type="ARBA" id="ARBA00022692"/>
    </source>
</evidence>
<comment type="subcellular location">
    <subcellularLocation>
        <location evidence="1">Membrane</location>
        <topology evidence="1">Single-pass membrane protein</topology>
    </subcellularLocation>
</comment>
<reference evidence="8" key="1">
    <citation type="journal article" date="2013" name="Nat. Biotechnol.">
        <title>Draft genome sequence of chickpea (Cicer arietinum) provides a resource for trait improvement.</title>
        <authorList>
            <person name="Varshney R.K."/>
            <person name="Song C."/>
            <person name="Saxena R.K."/>
            <person name="Azam S."/>
            <person name="Yu S."/>
            <person name="Sharpe A.G."/>
            <person name="Cannon S."/>
            <person name="Baek J."/>
            <person name="Rosen B.D."/>
            <person name="Tar'an B."/>
            <person name="Millan T."/>
            <person name="Zhang X."/>
            <person name="Ramsay L.D."/>
            <person name="Iwata A."/>
            <person name="Wang Y."/>
            <person name="Nelson W."/>
            <person name="Farmer A.D."/>
            <person name="Gaur P.M."/>
            <person name="Soderlund C."/>
            <person name="Penmetsa R.V."/>
            <person name="Xu C."/>
            <person name="Bharti A.K."/>
            <person name="He W."/>
            <person name="Winter P."/>
            <person name="Zhao S."/>
            <person name="Hane J.K."/>
            <person name="Carrasquilla-Garcia N."/>
            <person name="Condie J.A."/>
            <person name="Upadhyaya H.D."/>
            <person name="Luo M.C."/>
            <person name="Thudi M."/>
            <person name="Gowda C.L."/>
            <person name="Singh N.P."/>
            <person name="Lichtenzveig J."/>
            <person name="Gali K.K."/>
            <person name="Rubio J."/>
            <person name="Nadarajan N."/>
            <person name="Dolezel J."/>
            <person name="Bansal K.C."/>
            <person name="Xu X."/>
            <person name="Edwards D."/>
            <person name="Zhang G."/>
            <person name="Kahl G."/>
            <person name="Gil J."/>
            <person name="Singh K.B."/>
            <person name="Datta S.K."/>
            <person name="Jackson S.A."/>
            <person name="Wang J."/>
            <person name="Cook D.R."/>
        </authorList>
    </citation>
    <scope>NUCLEOTIDE SEQUENCE [LARGE SCALE GENOMIC DNA]</scope>
    <source>
        <strain evidence="8">cv. CDC Frontier</strain>
    </source>
</reference>
<dbReference type="KEGG" id="cam:101514274"/>
<gene>
    <name evidence="9" type="primary">LOC101514274</name>
</gene>
<feature type="region of interest" description="Disordered" evidence="5">
    <location>
        <begin position="1"/>
        <end position="32"/>
    </location>
</feature>
<evidence type="ECO:0000256" key="6">
    <source>
        <dbReference type="SAM" id="Phobius"/>
    </source>
</evidence>
<keyword evidence="4 6" id="KW-0472">Membrane</keyword>
<evidence type="ECO:0000259" key="7">
    <source>
        <dbReference type="Pfam" id="PF03168"/>
    </source>
</evidence>
<keyword evidence="2 6" id="KW-0812">Transmembrane</keyword>
<evidence type="ECO:0000256" key="4">
    <source>
        <dbReference type="ARBA" id="ARBA00023136"/>
    </source>
</evidence>